<dbReference type="Pfam" id="PF02566">
    <property type="entry name" value="OsmC"/>
    <property type="match status" value="1"/>
</dbReference>
<dbReference type="Proteomes" id="UP000050911">
    <property type="component" value="Unassembled WGS sequence"/>
</dbReference>
<reference evidence="1 2" key="1">
    <citation type="journal article" date="2015" name="Genome Announc.">
        <title>Expanding the biotechnology potential of lactobacilli through comparative genomics of 213 strains and associated genera.</title>
        <authorList>
            <person name="Sun Z."/>
            <person name="Harris H.M."/>
            <person name="McCann A."/>
            <person name="Guo C."/>
            <person name="Argimon S."/>
            <person name="Zhang W."/>
            <person name="Yang X."/>
            <person name="Jeffery I.B."/>
            <person name="Cooney J.C."/>
            <person name="Kagawa T.F."/>
            <person name="Liu W."/>
            <person name="Song Y."/>
            <person name="Salvetti E."/>
            <person name="Wrobel A."/>
            <person name="Rasinkangas P."/>
            <person name="Parkhill J."/>
            <person name="Rea M.C."/>
            <person name="O'Sullivan O."/>
            <person name="Ritari J."/>
            <person name="Douillard F.P."/>
            <person name="Paul Ross R."/>
            <person name="Yang R."/>
            <person name="Briner A.E."/>
            <person name="Felis G.E."/>
            <person name="de Vos W.M."/>
            <person name="Barrangou R."/>
            <person name="Klaenhammer T.R."/>
            <person name="Caufield P.W."/>
            <person name="Cui Y."/>
            <person name="Zhang H."/>
            <person name="O'Toole P.W."/>
        </authorList>
    </citation>
    <scope>NUCLEOTIDE SEQUENCE [LARGE SCALE GENOMIC DNA]</scope>
    <source>
        <strain evidence="1 2">JCM 15530</strain>
    </source>
</reference>
<dbReference type="PANTHER" id="PTHR39624:SF2">
    <property type="entry name" value="OSMC-LIKE PROTEIN"/>
    <property type="match status" value="1"/>
</dbReference>
<dbReference type="PANTHER" id="PTHR39624">
    <property type="entry name" value="PROTEIN INVOLVED IN RIMO-MEDIATED BETA-METHYLTHIOLATION OF RIBOSOMAL PROTEIN S12 YCAO"/>
    <property type="match status" value="1"/>
</dbReference>
<dbReference type="InterPro" id="IPR015946">
    <property type="entry name" value="KH_dom-like_a/b"/>
</dbReference>
<dbReference type="EMBL" id="AZCX01000009">
    <property type="protein sequence ID" value="KRK47423.1"/>
    <property type="molecule type" value="Genomic_DNA"/>
</dbReference>
<dbReference type="AlphaFoldDB" id="A0A0R1HLZ8"/>
<dbReference type="InterPro" id="IPR036102">
    <property type="entry name" value="OsmC/Ohrsf"/>
</dbReference>
<name>A0A0R1HLZ8_9LACO</name>
<dbReference type="SUPFAM" id="SSF82784">
    <property type="entry name" value="OsmC-like"/>
    <property type="match status" value="1"/>
</dbReference>
<sequence length="138" mass="14839">MGKYIVHSKLRPAGTQMMNTTGGFSYLADEPLIAKGTDAAPNPVQYLLGAVGSCLGVTAREIENDEATLTIKKFQADVTGETTTFQDGSSKVTSISIKITAETNLSEADHKWFLNEVVRKCTVHETLVGAVPMEITFA</sequence>
<gene>
    <name evidence="1" type="ORF">FC96_GL002543</name>
</gene>
<dbReference type="Gene3D" id="3.30.300.20">
    <property type="match status" value="1"/>
</dbReference>
<keyword evidence="2" id="KW-1185">Reference proteome</keyword>
<proteinExistence type="predicted"/>
<comment type="caution">
    <text evidence="1">The sequence shown here is derived from an EMBL/GenBank/DDBJ whole genome shotgun (WGS) entry which is preliminary data.</text>
</comment>
<dbReference type="PATRIC" id="fig|1302272.5.peg.2592"/>
<organism evidence="1 2">
    <name type="scientific">Secundilactobacillus kimchicus JCM 15530</name>
    <dbReference type="NCBI Taxonomy" id="1302272"/>
    <lineage>
        <taxon>Bacteria</taxon>
        <taxon>Bacillati</taxon>
        <taxon>Bacillota</taxon>
        <taxon>Bacilli</taxon>
        <taxon>Lactobacillales</taxon>
        <taxon>Lactobacillaceae</taxon>
        <taxon>Secundilactobacillus</taxon>
    </lineage>
</organism>
<dbReference type="STRING" id="1302272.FC96_GL002543"/>
<evidence type="ECO:0000313" key="1">
    <source>
        <dbReference type="EMBL" id="KRK47423.1"/>
    </source>
</evidence>
<dbReference type="OrthoDB" id="1433018at2"/>
<evidence type="ECO:0000313" key="2">
    <source>
        <dbReference type="Proteomes" id="UP000050911"/>
    </source>
</evidence>
<dbReference type="InterPro" id="IPR003718">
    <property type="entry name" value="OsmC/Ohr_fam"/>
</dbReference>
<accession>A0A0R1HLZ8</accession>
<dbReference type="RefSeq" id="WP_054659916.1">
    <property type="nucleotide sequence ID" value="NZ_AZCX01000009.1"/>
</dbReference>
<protein>
    <submittedName>
        <fullName evidence="1">OsmC family protein</fullName>
    </submittedName>
</protein>